<reference evidence="4" key="1">
    <citation type="submission" date="2018-05" db="EMBL/GenBank/DDBJ databases">
        <title>Draft genome of Mucuna pruriens seed.</title>
        <authorList>
            <person name="Nnadi N.E."/>
            <person name="Vos R."/>
            <person name="Hasami M.H."/>
            <person name="Devisetty U.K."/>
            <person name="Aguiy J.C."/>
        </authorList>
    </citation>
    <scope>NUCLEOTIDE SEQUENCE [LARGE SCALE GENOMIC DNA]</scope>
    <source>
        <strain evidence="4">JCA_2017</strain>
    </source>
</reference>
<evidence type="ECO:0000256" key="1">
    <source>
        <dbReference type="ARBA" id="ARBA00022801"/>
    </source>
</evidence>
<dbReference type="STRING" id="157652.A0A371E6F8"/>
<dbReference type="AlphaFoldDB" id="A0A371E6F8"/>
<dbReference type="GO" id="GO:0016787">
    <property type="term" value="F:hydrolase activity"/>
    <property type="evidence" value="ECO:0007669"/>
    <property type="project" value="UniProtKB-KW"/>
</dbReference>
<dbReference type="InterPro" id="IPR000639">
    <property type="entry name" value="Epox_hydrolase-like"/>
</dbReference>
<accession>A0A371E6F8</accession>
<protein>
    <submittedName>
        <fullName evidence="4">EphB</fullName>
    </submittedName>
</protein>
<evidence type="ECO:0000313" key="4">
    <source>
        <dbReference type="EMBL" id="RDX61583.1"/>
    </source>
</evidence>
<dbReference type="InterPro" id="IPR029058">
    <property type="entry name" value="AB_hydrolase_fold"/>
</dbReference>
<name>A0A371E6F8_MUCPR</name>
<comment type="similarity">
    <text evidence="2">Belongs to the AB hydrolase superfamily. Epoxide hydrolase family.</text>
</comment>
<evidence type="ECO:0000313" key="5">
    <source>
        <dbReference type="Proteomes" id="UP000257109"/>
    </source>
</evidence>
<dbReference type="Pfam" id="PF00561">
    <property type="entry name" value="Abhydrolase_1"/>
    <property type="match status" value="1"/>
</dbReference>
<dbReference type="PRINTS" id="PR00412">
    <property type="entry name" value="EPOXHYDRLASE"/>
</dbReference>
<keyword evidence="1" id="KW-0378">Hydrolase</keyword>
<dbReference type="SUPFAM" id="SSF53474">
    <property type="entry name" value="alpha/beta-Hydrolases"/>
    <property type="match status" value="1"/>
</dbReference>
<comment type="caution">
    <text evidence="4">The sequence shown here is derived from an EMBL/GenBank/DDBJ whole genome shotgun (WGS) entry which is preliminary data.</text>
</comment>
<evidence type="ECO:0000259" key="3">
    <source>
        <dbReference type="Pfam" id="PF00561"/>
    </source>
</evidence>
<evidence type="ECO:0000256" key="2">
    <source>
        <dbReference type="ARBA" id="ARBA00038334"/>
    </source>
</evidence>
<dbReference type="InterPro" id="IPR000073">
    <property type="entry name" value="AB_hydrolase_1"/>
</dbReference>
<sequence>MDRIQHKFVNVGGVKLHVAEIGSGRNAVVFLHGFPEIWYSWRHQMIALADAGFRAVSFDYRGYGLSDSPLDKATWSDLINDLLAILHALSLSKVFLVGKDFGARPAHFFSILHPERVLGVVTLGVPFVPPGHSHHRVLPEGFYILRWEEPGRAEADFGRFDVKTVVRNIYILFSRSEIPIANENQEIMDLVEPDTPLPSWFTEEDLATYGALYEKSGFQSALQIPYRSFGEVFNLPDPVVRVPALVIMGGKDYILKFPGIEDLTKGEKAKELVPNLEVTFIPEGTHFVQEQFPEQVNRLILDFLAKHT</sequence>
<dbReference type="Gene3D" id="3.40.50.1820">
    <property type="entry name" value="alpha/beta hydrolase"/>
    <property type="match status" value="1"/>
</dbReference>
<organism evidence="4 5">
    <name type="scientific">Mucuna pruriens</name>
    <name type="common">Velvet bean</name>
    <name type="synonym">Dolichos pruriens</name>
    <dbReference type="NCBI Taxonomy" id="157652"/>
    <lineage>
        <taxon>Eukaryota</taxon>
        <taxon>Viridiplantae</taxon>
        <taxon>Streptophyta</taxon>
        <taxon>Embryophyta</taxon>
        <taxon>Tracheophyta</taxon>
        <taxon>Spermatophyta</taxon>
        <taxon>Magnoliopsida</taxon>
        <taxon>eudicotyledons</taxon>
        <taxon>Gunneridae</taxon>
        <taxon>Pentapetalae</taxon>
        <taxon>rosids</taxon>
        <taxon>fabids</taxon>
        <taxon>Fabales</taxon>
        <taxon>Fabaceae</taxon>
        <taxon>Papilionoideae</taxon>
        <taxon>50 kb inversion clade</taxon>
        <taxon>NPAAA clade</taxon>
        <taxon>indigoferoid/millettioid clade</taxon>
        <taxon>Phaseoleae</taxon>
        <taxon>Mucuna</taxon>
    </lineage>
</organism>
<feature type="domain" description="AB hydrolase-1" evidence="3">
    <location>
        <begin position="26"/>
        <end position="291"/>
    </location>
</feature>
<proteinExistence type="inferred from homology"/>
<keyword evidence="5" id="KW-1185">Reference proteome</keyword>
<dbReference type="PANTHER" id="PTHR43329">
    <property type="entry name" value="EPOXIDE HYDROLASE"/>
    <property type="match status" value="1"/>
</dbReference>
<dbReference type="Proteomes" id="UP000257109">
    <property type="component" value="Unassembled WGS sequence"/>
</dbReference>
<dbReference type="OrthoDB" id="7130006at2759"/>
<gene>
    <name evidence="4" type="primary">ephB</name>
    <name evidence="4" type="ORF">CR513_60171</name>
</gene>
<dbReference type="EMBL" id="QJKJ01016050">
    <property type="protein sequence ID" value="RDX61583.1"/>
    <property type="molecule type" value="Genomic_DNA"/>
</dbReference>